<evidence type="ECO:0000313" key="5">
    <source>
        <dbReference type="EMBL" id="GIF98604.1"/>
    </source>
</evidence>
<keyword evidence="2 4" id="KW-0808">Transferase</keyword>
<name>A0A8J3KNP2_9ACTN</name>
<protein>
    <recommendedName>
        <fullName evidence="4">Aminoglycoside N(3)-acetyltransferase</fullName>
        <ecNumber evidence="4">2.3.1.-</ecNumber>
    </recommendedName>
</protein>
<evidence type="ECO:0000256" key="4">
    <source>
        <dbReference type="RuleBase" id="RU365031"/>
    </source>
</evidence>
<proteinExistence type="inferred from homology"/>
<dbReference type="GO" id="GO:0046677">
    <property type="term" value="P:response to antibiotic"/>
    <property type="evidence" value="ECO:0007669"/>
    <property type="project" value="UniProtKB-KW"/>
</dbReference>
<evidence type="ECO:0000256" key="3">
    <source>
        <dbReference type="ARBA" id="ARBA00023315"/>
    </source>
</evidence>
<keyword evidence="3 4" id="KW-0012">Acyltransferase</keyword>
<keyword evidence="4" id="KW-0046">Antibiotic resistance</keyword>
<keyword evidence="6" id="KW-1185">Reference proteome</keyword>
<evidence type="ECO:0000256" key="2">
    <source>
        <dbReference type="ARBA" id="ARBA00022679"/>
    </source>
</evidence>
<reference evidence="5 6" key="1">
    <citation type="submission" date="2021-01" db="EMBL/GenBank/DDBJ databases">
        <title>Whole genome shotgun sequence of Catellatospora citrea NBRC 14495.</title>
        <authorList>
            <person name="Komaki H."/>
            <person name="Tamura T."/>
        </authorList>
    </citation>
    <scope>NUCLEOTIDE SEQUENCE [LARGE SCALE GENOMIC DNA]</scope>
    <source>
        <strain evidence="5 6">NBRC 14495</strain>
    </source>
</reference>
<dbReference type="PANTHER" id="PTHR11104:SF0">
    <property type="entry name" value="SPBETA PROPHAGE-DERIVED AMINOGLYCOSIDE N(3')-ACETYLTRANSFERASE-LIKE PROTEIN YOKD"/>
    <property type="match status" value="1"/>
</dbReference>
<evidence type="ECO:0000256" key="1">
    <source>
        <dbReference type="ARBA" id="ARBA00006383"/>
    </source>
</evidence>
<dbReference type="SUPFAM" id="SSF110710">
    <property type="entry name" value="TTHA0583/YokD-like"/>
    <property type="match status" value="1"/>
</dbReference>
<dbReference type="Proteomes" id="UP000659904">
    <property type="component" value="Unassembled WGS sequence"/>
</dbReference>
<organism evidence="5 6">
    <name type="scientific">Catellatospora citrea</name>
    <dbReference type="NCBI Taxonomy" id="53366"/>
    <lineage>
        <taxon>Bacteria</taxon>
        <taxon>Bacillati</taxon>
        <taxon>Actinomycetota</taxon>
        <taxon>Actinomycetes</taxon>
        <taxon>Micromonosporales</taxon>
        <taxon>Micromonosporaceae</taxon>
        <taxon>Catellatospora</taxon>
    </lineage>
</organism>
<comment type="caution">
    <text evidence="5">The sequence shown here is derived from an EMBL/GenBank/DDBJ whole genome shotgun (WGS) entry which is preliminary data.</text>
</comment>
<evidence type="ECO:0000313" key="6">
    <source>
        <dbReference type="Proteomes" id="UP000659904"/>
    </source>
</evidence>
<dbReference type="Pfam" id="PF02522">
    <property type="entry name" value="Antibiotic_NAT"/>
    <property type="match status" value="1"/>
</dbReference>
<sequence length="269" mass="28861">MGGLTATRQRTAHDQVSLVRDLTTLGLPAGRDVLVHCSLRRIGRVDGGPGALLDAVREVIGPRATVVVPTQTSGNSTTSRAFRMATEGMDAAGRAAYESTLKGFDRHTSPSYGMGAFAEHVRCSPGALRSAHPQTSFAALGPRAESLTAGHLLESHLGEQSPLAGLYAADAVTLLLGVGYESCTALHLAEYRLRNPRPTRWYRCYVEVGGRRERHDFLGADLDDSSFPELGAAMDGRPFVRRGAFGDAEARVIDIRAAVDFAADWLSDR</sequence>
<comment type="catalytic activity">
    <reaction evidence="4">
        <text>a 2-deoxystreptamine antibiotic + acetyl-CoA = an N(3)-acetyl-2-deoxystreptamine antibiotic + CoA + H(+)</text>
        <dbReference type="Rhea" id="RHEA:12665"/>
        <dbReference type="ChEBI" id="CHEBI:15378"/>
        <dbReference type="ChEBI" id="CHEBI:57287"/>
        <dbReference type="ChEBI" id="CHEBI:57288"/>
        <dbReference type="ChEBI" id="CHEBI:57921"/>
        <dbReference type="ChEBI" id="CHEBI:77452"/>
        <dbReference type="EC" id="2.3.1.81"/>
    </reaction>
</comment>
<dbReference type="InterPro" id="IPR028345">
    <property type="entry name" value="Antibiotic_NAT-like"/>
</dbReference>
<gene>
    <name evidence="5" type="ORF">Cci01nite_36980</name>
</gene>
<dbReference type="PANTHER" id="PTHR11104">
    <property type="entry name" value="AMINOGLYCOSIDE N3-ACETYLTRANSFERASE"/>
    <property type="match status" value="1"/>
</dbReference>
<dbReference type="InterPro" id="IPR003679">
    <property type="entry name" value="Amioglycoside_AcTrfase"/>
</dbReference>
<comment type="similarity">
    <text evidence="1 4">Belongs to the antibiotic N-acetyltransferase family.</text>
</comment>
<dbReference type="EMBL" id="BONH01000016">
    <property type="protein sequence ID" value="GIF98604.1"/>
    <property type="molecule type" value="Genomic_DNA"/>
</dbReference>
<dbReference type="AlphaFoldDB" id="A0A8J3KNP2"/>
<dbReference type="EC" id="2.3.1.-" evidence="4"/>
<dbReference type="GO" id="GO:0046353">
    <property type="term" value="F:aminoglycoside 3-N-acetyltransferase activity"/>
    <property type="evidence" value="ECO:0007669"/>
    <property type="project" value="UniProtKB-EC"/>
</dbReference>
<dbReference type="RefSeq" id="WP_120315698.1">
    <property type="nucleotide sequence ID" value="NZ_BONH01000016.1"/>
</dbReference>
<accession>A0A8J3KNP2</accession>